<dbReference type="CDD" id="cd06347">
    <property type="entry name" value="PBP1_ABC_LivK_ligand_binding-like"/>
    <property type="match status" value="1"/>
</dbReference>
<keyword evidence="4" id="KW-0675">Receptor</keyword>
<dbReference type="EMBL" id="ACCJ01000081">
    <property type="protein sequence ID" value="EEG56261.1"/>
    <property type="molecule type" value="Genomic_DNA"/>
</dbReference>
<dbReference type="SUPFAM" id="SSF53822">
    <property type="entry name" value="Periplasmic binding protein-like I"/>
    <property type="match status" value="1"/>
</dbReference>
<proteinExistence type="inferred from homology"/>
<dbReference type="AlphaFoldDB" id="C0CXD7"/>
<evidence type="ECO:0000256" key="1">
    <source>
        <dbReference type="ARBA" id="ARBA00010062"/>
    </source>
</evidence>
<comment type="similarity">
    <text evidence="1">Belongs to the leucine-binding protein family.</text>
</comment>
<dbReference type="InterPro" id="IPR051010">
    <property type="entry name" value="BCAA_transport"/>
</dbReference>
<evidence type="ECO:0000259" key="3">
    <source>
        <dbReference type="Pfam" id="PF13458"/>
    </source>
</evidence>
<dbReference type="Gene3D" id="3.40.50.2300">
    <property type="match status" value="2"/>
</dbReference>
<reference evidence="4 5" key="1">
    <citation type="submission" date="2009-01" db="EMBL/GenBank/DDBJ databases">
        <authorList>
            <person name="Fulton L."/>
            <person name="Clifton S."/>
            <person name="Fulton B."/>
            <person name="Xu J."/>
            <person name="Minx P."/>
            <person name="Pepin K.H."/>
            <person name="Johnson M."/>
            <person name="Bhonagiri V."/>
            <person name="Nash W.E."/>
            <person name="Mardis E.R."/>
            <person name="Wilson R.K."/>
        </authorList>
    </citation>
    <scope>NUCLEOTIDE SEQUENCE [LARGE SCALE GENOMIC DNA]</scope>
    <source>
        <strain evidence="4 5">DSM 15981</strain>
    </source>
</reference>
<gene>
    <name evidence="4" type="ORF">CLOSTASPAR_01658</name>
</gene>
<dbReference type="PANTHER" id="PTHR30483">
    <property type="entry name" value="LEUCINE-SPECIFIC-BINDING PROTEIN"/>
    <property type="match status" value="1"/>
</dbReference>
<accession>C0CXD7</accession>
<dbReference type="PANTHER" id="PTHR30483:SF6">
    <property type="entry name" value="PERIPLASMIC BINDING PROTEIN OF ABC TRANSPORTER FOR NATURAL AMINO ACIDS"/>
    <property type="match status" value="1"/>
</dbReference>
<keyword evidence="2" id="KW-0732">Signal</keyword>
<sequence>MNAQVPCAPAHEIKGESKMMNRRNIAAAALAACLTASALAGCGGRKADEPVIRIGVIEPLTGANGAAGFQEMLGIRYANQVYPTVTIGGETYTVKLVEADNKSDCAEAVNAAGALAGEHVSVALGSYGSDLSMAAGAVFAENGIPAIGCSCTNPQVTEGNDSYFRVCFSDPLQGTAMANYAYQNNAKSAAVITQLGDDYSSGLGGYFKDAFSSLGGQIVYDQQFQAGQTDFRSILTNLQAQNPDIIFAPSSLTAAPLIIRQARELGITAVIAGGDAWENSAVISEAGAAAEGVVLTAAFDESEPANDEAAAFIKGFREYLRAEKQDESIPAVSALGYDAYLAAIKAIEAADSTDPAAIRQALSSVVVEGATGTITFNGTGDANKNLAFIKVIRDGRFQFLTTSTISR</sequence>
<dbReference type="InterPro" id="IPR028082">
    <property type="entry name" value="Peripla_BP_I"/>
</dbReference>
<organism evidence="4 5">
    <name type="scientific">[Clostridium] asparagiforme DSM 15981</name>
    <dbReference type="NCBI Taxonomy" id="518636"/>
    <lineage>
        <taxon>Bacteria</taxon>
        <taxon>Bacillati</taxon>
        <taxon>Bacillota</taxon>
        <taxon>Clostridia</taxon>
        <taxon>Lachnospirales</taxon>
        <taxon>Lachnospiraceae</taxon>
        <taxon>Enterocloster</taxon>
    </lineage>
</organism>
<reference evidence="4 5" key="2">
    <citation type="submission" date="2009-02" db="EMBL/GenBank/DDBJ databases">
        <title>Draft genome sequence of Clostridium asparagiforme (DSM 15981).</title>
        <authorList>
            <person name="Sudarsanam P."/>
            <person name="Ley R."/>
            <person name="Guruge J."/>
            <person name="Turnbaugh P.J."/>
            <person name="Mahowald M."/>
            <person name="Liep D."/>
            <person name="Gordon J."/>
        </authorList>
    </citation>
    <scope>NUCLEOTIDE SEQUENCE [LARGE SCALE GENOMIC DNA]</scope>
    <source>
        <strain evidence="4 5">DSM 15981</strain>
    </source>
</reference>
<comment type="caution">
    <text evidence="4">The sequence shown here is derived from an EMBL/GenBank/DDBJ whole genome shotgun (WGS) entry which is preliminary data.</text>
</comment>
<evidence type="ECO:0000313" key="4">
    <source>
        <dbReference type="EMBL" id="EEG56261.1"/>
    </source>
</evidence>
<dbReference type="Proteomes" id="UP000004756">
    <property type="component" value="Unassembled WGS sequence"/>
</dbReference>
<feature type="domain" description="Leucine-binding protein" evidence="3">
    <location>
        <begin position="52"/>
        <end position="395"/>
    </location>
</feature>
<protein>
    <submittedName>
        <fullName evidence="4">Receptor family ligand-binding protein</fullName>
    </submittedName>
</protein>
<evidence type="ECO:0000313" key="5">
    <source>
        <dbReference type="Proteomes" id="UP000004756"/>
    </source>
</evidence>
<dbReference type="HOGENOM" id="CLU_027128_6_1_9"/>
<dbReference type="InterPro" id="IPR028081">
    <property type="entry name" value="Leu-bd"/>
</dbReference>
<dbReference type="Pfam" id="PF13458">
    <property type="entry name" value="Peripla_BP_6"/>
    <property type="match status" value="1"/>
</dbReference>
<keyword evidence="5" id="KW-1185">Reference proteome</keyword>
<name>C0CXD7_9FIRM</name>
<evidence type="ECO:0000256" key="2">
    <source>
        <dbReference type="ARBA" id="ARBA00022729"/>
    </source>
</evidence>